<name>J9GRL6_9ZZZZ</name>
<dbReference type="PANTHER" id="PTHR43660">
    <property type="entry name" value="DIPEPTIDYL CARBOXYPEPTIDASE"/>
    <property type="match status" value="1"/>
</dbReference>
<dbReference type="InterPro" id="IPR024077">
    <property type="entry name" value="Neurolysin/TOP_dom2"/>
</dbReference>
<dbReference type="Pfam" id="PF01432">
    <property type="entry name" value="Peptidase_M3"/>
    <property type="match status" value="1"/>
</dbReference>
<dbReference type="Gene3D" id="1.10.1370.10">
    <property type="entry name" value="Neurolysin, domain 3"/>
    <property type="match status" value="1"/>
</dbReference>
<evidence type="ECO:0000256" key="6">
    <source>
        <dbReference type="ARBA" id="ARBA00022833"/>
    </source>
</evidence>
<dbReference type="GO" id="GO:0004180">
    <property type="term" value="F:carboxypeptidase activity"/>
    <property type="evidence" value="ECO:0007669"/>
    <property type="project" value="TreeGrafter"/>
</dbReference>
<evidence type="ECO:0000256" key="7">
    <source>
        <dbReference type="ARBA" id="ARBA00023049"/>
    </source>
</evidence>
<evidence type="ECO:0000259" key="8">
    <source>
        <dbReference type="Pfam" id="PF01432"/>
    </source>
</evidence>
<dbReference type="CDD" id="cd06456">
    <property type="entry name" value="M3A_DCP"/>
    <property type="match status" value="1"/>
</dbReference>
<dbReference type="GO" id="GO:0046872">
    <property type="term" value="F:metal ion binding"/>
    <property type="evidence" value="ECO:0007669"/>
    <property type="project" value="UniProtKB-KW"/>
</dbReference>
<keyword evidence="5" id="KW-0378">Hydrolase</keyword>
<evidence type="ECO:0000256" key="1">
    <source>
        <dbReference type="ARBA" id="ARBA00001947"/>
    </source>
</evidence>
<dbReference type="Gene3D" id="3.40.390.10">
    <property type="entry name" value="Collagenase (Catalytic Domain)"/>
    <property type="match status" value="1"/>
</dbReference>
<feature type="domain" description="Peptidase M3A/M3B catalytic" evidence="8">
    <location>
        <begin position="273"/>
        <end position="716"/>
    </location>
</feature>
<dbReference type="InterPro" id="IPR001567">
    <property type="entry name" value="Pept_M3A_M3B_dom"/>
</dbReference>
<comment type="similarity">
    <text evidence="2">Belongs to the peptidase M3 family.</text>
</comment>
<evidence type="ECO:0000256" key="2">
    <source>
        <dbReference type="ARBA" id="ARBA00006040"/>
    </source>
</evidence>
<dbReference type="InterPro" id="IPR024079">
    <property type="entry name" value="MetalloPept_cat_dom_sf"/>
</dbReference>
<evidence type="ECO:0000256" key="3">
    <source>
        <dbReference type="ARBA" id="ARBA00022670"/>
    </source>
</evidence>
<comment type="caution">
    <text evidence="9">The sequence shown here is derived from an EMBL/GenBank/DDBJ whole genome shotgun (WGS) entry which is preliminary data.</text>
</comment>
<dbReference type="PANTHER" id="PTHR43660:SF1">
    <property type="entry name" value="DIPEPTIDYL CARBOXYPEPTIDASE"/>
    <property type="match status" value="1"/>
</dbReference>
<dbReference type="Gene3D" id="1.10.1370.40">
    <property type="match status" value="1"/>
</dbReference>
<evidence type="ECO:0000313" key="9">
    <source>
        <dbReference type="EMBL" id="EJX11077.1"/>
    </source>
</evidence>
<comment type="cofactor">
    <cofactor evidence="1">
        <name>Zn(2+)</name>
        <dbReference type="ChEBI" id="CHEBI:29105"/>
    </cofactor>
</comment>
<keyword evidence="4" id="KW-0479">Metal-binding</keyword>
<keyword evidence="6" id="KW-0862">Zinc</keyword>
<dbReference type="GO" id="GO:0005829">
    <property type="term" value="C:cytosol"/>
    <property type="evidence" value="ECO:0007669"/>
    <property type="project" value="TreeGrafter"/>
</dbReference>
<dbReference type="GO" id="GO:0006508">
    <property type="term" value="P:proteolysis"/>
    <property type="evidence" value="ECO:0007669"/>
    <property type="project" value="UniProtKB-KW"/>
</dbReference>
<dbReference type="EMBL" id="AMCI01000005">
    <property type="protein sequence ID" value="EJX11077.1"/>
    <property type="molecule type" value="Genomic_DNA"/>
</dbReference>
<protein>
    <submittedName>
        <fullName evidence="9">Peptidyl-dipeptidase Dcp</fullName>
    </submittedName>
</protein>
<evidence type="ECO:0000256" key="5">
    <source>
        <dbReference type="ARBA" id="ARBA00022801"/>
    </source>
</evidence>
<organism evidence="9">
    <name type="scientific">gut metagenome</name>
    <dbReference type="NCBI Taxonomy" id="749906"/>
    <lineage>
        <taxon>unclassified sequences</taxon>
        <taxon>metagenomes</taxon>
        <taxon>organismal metagenomes</taxon>
    </lineage>
</organism>
<dbReference type="GO" id="GO:0004222">
    <property type="term" value="F:metalloendopeptidase activity"/>
    <property type="evidence" value="ECO:0007669"/>
    <property type="project" value="InterPro"/>
</dbReference>
<dbReference type="InterPro" id="IPR045090">
    <property type="entry name" value="Pept_M3A_M3B"/>
</dbReference>
<proteinExistence type="inferred from homology"/>
<evidence type="ECO:0000256" key="4">
    <source>
        <dbReference type="ARBA" id="ARBA00022723"/>
    </source>
</evidence>
<reference evidence="9" key="1">
    <citation type="journal article" date="2012" name="PLoS ONE">
        <title>Gene sets for utilization of primary and secondary nutrition supplies in the distal gut of endangered iberian lynx.</title>
        <authorList>
            <person name="Alcaide M."/>
            <person name="Messina E."/>
            <person name="Richter M."/>
            <person name="Bargiela R."/>
            <person name="Peplies J."/>
            <person name="Huws S.A."/>
            <person name="Newbold C.J."/>
            <person name="Golyshin P.N."/>
            <person name="Simon M.A."/>
            <person name="Lopez G."/>
            <person name="Yakimov M.M."/>
            <person name="Ferrer M."/>
        </authorList>
    </citation>
    <scope>NUCLEOTIDE SEQUENCE</scope>
</reference>
<dbReference type="FunFam" id="3.40.390.10:FF:000009">
    <property type="entry name" value="Oligopeptidase A"/>
    <property type="match status" value="1"/>
</dbReference>
<dbReference type="SUPFAM" id="SSF55486">
    <property type="entry name" value="Metalloproteases ('zincins'), catalytic domain"/>
    <property type="match status" value="1"/>
</dbReference>
<gene>
    <name evidence="9" type="ORF">EVA_00194</name>
</gene>
<sequence>MKREKAAILSLSEKEVQPLIEDDMKKLVCMLATCCALSACNQSTETNPFYTEFQTPYGAPDFNQIKLEHYEPAFLKGMEEQNAEIQAIVDNPEAPTFENTIVALDKSGQMLDRVSGVFFALTEADTNEGLTALNEKMAPVLAGHGDNIYLNEQLYRRVAAVHQQEKEGKLQLTTEQHRLLDKYYQSFVRSGAALDADKQARLREINKELSALGITFDNHILNENNAYELVIDNEADLAGLPDWVKAGAADEAKAAGKEGKWLFTLQNSSRLPFLQYADNRELRKQIYEAYINRGNHDDANDNKEVLRKVITLRLEKAQLLGFDSYANFVLDENMAKNSKAVMDFLHNLWGYSLKNAKAEAAELQKLMDKEGKGEKLAAWDWWYYAEKLRQVKYNLNEDEIKPYFSLEDVRQGLYYVANQLYGITLTEINNVSVYEPDVKVYEVKDADGSFLGLFYADYFPRAGKRGGAWMSNFREQVGEVRPLIYNVASFTKPAGDLPSLLTLDEVETMFHEFGHALHGMLTQCNYQGVSGTAVAQDFVELPSQIMEHWAVEPEVLKVYAKHYQTREPISDELIAKIQNQGTFNQGFMTTELLAAALLDMELHNLTQIDQLNVVEFEKQAMDKLGLIPEIAPRYRATYFSHILGGYAAGYYSYLWAEVLDADAFEAFKEKGIFDQQTAKLFRQNVLEKGGSEDPMTLYRNFRGAEPSLEALLKNRGLK</sequence>
<keyword evidence="7" id="KW-0482">Metalloprotease</keyword>
<dbReference type="AlphaFoldDB" id="J9GRL6"/>
<keyword evidence="3" id="KW-0645">Protease</keyword>
<accession>J9GRL6</accession>
<dbReference type="InterPro" id="IPR034005">
    <property type="entry name" value="M3A_DCP"/>
</dbReference>